<dbReference type="GO" id="GO:0008270">
    <property type="term" value="F:zinc ion binding"/>
    <property type="evidence" value="ECO:0007669"/>
    <property type="project" value="InterPro"/>
</dbReference>
<reference evidence="2 3" key="1">
    <citation type="submission" date="2014-10" db="EMBL/GenBank/DDBJ databases">
        <title>Draft genome of the hookworm Ancylostoma caninum.</title>
        <authorList>
            <person name="Mitreva M."/>
        </authorList>
    </citation>
    <scope>NUCLEOTIDE SEQUENCE [LARGE SCALE GENOMIC DNA]</scope>
    <source>
        <strain evidence="2 3">Baltimore</strain>
    </source>
</reference>
<dbReference type="EMBL" id="JOJR01000105">
    <property type="protein sequence ID" value="RCN45319.1"/>
    <property type="molecule type" value="Genomic_DNA"/>
</dbReference>
<dbReference type="Proteomes" id="UP000252519">
    <property type="component" value="Unassembled WGS sequence"/>
</dbReference>
<name>A0A368GPW3_ANCCA</name>
<dbReference type="STRING" id="29170.A0A368GPW3"/>
<proteinExistence type="predicted"/>
<evidence type="ECO:0000313" key="2">
    <source>
        <dbReference type="EMBL" id="RCN45319.1"/>
    </source>
</evidence>
<comment type="caution">
    <text evidence="2">The sequence shown here is derived from an EMBL/GenBank/DDBJ whole genome shotgun (WGS) entry which is preliminary data.</text>
</comment>
<evidence type="ECO:0000256" key="1">
    <source>
        <dbReference type="SAM" id="MobiDB-lite"/>
    </source>
</evidence>
<dbReference type="OrthoDB" id="407432at2759"/>
<gene>
    <name evidence="2" type="ORF">ANCCAN_08715</name>
</gene>
<dbReference type="InterPro" id="IPR036875">
    <property type="entry name" value="Znf_CCHC_sf"/>
</dbReference>
<dbReference type="Gene3D" id="4.10.60.10">
    <property type="entry name" value="Zinc finger, CCHC-type"/>
    <property type="match status" value="1"/>
</dbReference>
<sequence length="144" mass="16605">MKSRNALGMPGDFCAMPGAEPVYVFIVRNIHNSRKKFMLSDIRREFMETNEISHDKKIPPNLIDDYAIVLLKKCEMGLAPSDRQCRICHRVGHFAESCPKLDDEETRTTNVAKDELVESDFRNQHGLRTPRREPWPKKALASLH</sequence>
<dbReference type="AlphaFoldDB" id="A0A368GPW3"/>
<evidence type="ECO:0000313" key="3">
    <source>
        <dbReference type="Proteomes" id="UP000252519"/>
    </source>
</evidence>
<organism evidence="2 3">
    <name type="scientific">Ancylostoma caninum</name>
    <name type="common">Dog hookworm</name>
    <dbReference type="NCBI Taxonomy" id="29170"/>
    <lineage>
        <taxon>Eukaryota</taxon>
        <taxon>Metazoa</taxon>
        <taxon>Ecdysozoa</taxon>
        <taxon>Nematoda</taxon>
        <taxon>Chromadorea</taxon>
        <taxon>Rhabditida</taxon>
        <taxon>Rhabditina</taxon>
        <taxon>Rhabditomorpha</taxon>
        <taxon>Strongyloidea</taxon>
        <taxon>Ancylostomatidae</taxon>
        <taxon>Ancylostomatinae</taxon>
        <taxon>Ancylostoma</taxon>
    </lineage>
</organism>
<keyword evidence="3" id="KW-1185">Reference proteome</keyword>
<dbReference type="GO" id="GO:0003676">
    <property type="term" value="F:nucleic acid binding"/>
    <property type="evidence" value="ECO:0007669"/>
    <property type="project" value="InterPro"/>
</dbReference>
<protein>
    <submittedName>
        <fullName evidence="2">Zinc knuckle</fullName>
    </submittedName>
</protein>
<accession>A0A368GPW3</accession>
<dbReference type="SUPFAM" id="SSF57756">
    <property type="entry name" value="Retrovirus zinc finger-like domains"/>
    <property type="match status" value="1"/>
</dbReference>
<feature type="region of interest" description="Disordered" evidence="1">
    <location>
        <begin position="120"/>
        <end position="144"/>
    </location>
</feature>